<dbReference type="PROSITE" id="PS50850">
    <property type="entry name" value="MFS"/>
    <property type="match status" value="1"/>
</dbReference>
<dbReference type="Gene3D" id="1.20.1250.20">
    <property type="entry name" value="MFS general substrate transporter like domains"/>
    <property type="match status" value="1"/>
</dbReference>
<keyword evidence="1" id="KW-1133">Transmembrane helix</keyword>
<organism evidence="3">
    <name type="scientific">bioreactor metagenome</name>
    <dbReference type="NCBI Taxonomy" id="1076179"/>
    <lineage>
        <taxon>unclassified sequences</taxon>
        <taxon>metagenomes</taxon>
        <taxon>ecological metagenomes</taxon>
    </lineage>
</organism>
<feature type="transmembrane region" description="Helical" evidence="1">
    <location>
        <begin position="99"/>
        <end position="124"/>
    </location>
</feature>
<protein>
    <recommendedName>
        <fullName evidence="2">Major facilitator superfamily (MFS) profile domain-containing protein</fullName>
    </recommendedName>
</protein>
<evidence type="ECO:0000259" key="2">
    <source>
        <dbReference type="PROSITE" id="PS50850"/>
    </source>
</evidence>
<evidence type="ECO:0000256" key="1">
    <source>
        <dbReference type="SAM" id="Phobius"/>
    </source>
</evidence>
<gene>
    <name evidence="3" type="ORF">SDC9_172116</name>
</gene>
<feature type="domain" description="Major facilitator superfamily (MFS) profile" evidence="2">
    <location>
        <begin position="1"/>
        <end position="160"/>
    </location>
</feature>
<dbReference type="AlphaFoldDB" id="A0A645GL99"/>
<accession>A0A645GL99</accession>
<comment type="caution">
    <text evidence="3">The sequence shown here is derived from an EMBL/GenBank/DDBJ whole genome shotgun (WGS) entry which is preliminary data.</text>
</comment>
<dbReference type="EMBL" id="VSSQ01073648">
    <property type="protein sequence ID" value="MPN24714.1"/>
    <property type="molecule type" value="Genomic_DNA"/>
</dbReference>
<sequence length="160" mass="17251">MTTTGMAMLVGVAALLNIFCAPLIGRMMDRIGYKSIIFYNTVVLFFVCILYGYADSLFTRNIAYYAVCVNYLLDAVISTTAMANNVYAREISDTREETTASLTTGISINHLISIIAALVGGLIWQKFGVGVLFSFAAIMALANGAFALTIPTPGAHRKTV</sequence>
<feature type="transmembrane region" description="Helical" evidence="1">
    <location>
        <begin position="130"/>
        <end position="150"/>
    </location>
</feature>
<evidence type="ECO:0000313" key="3">
    <source>
        <dbReference type="EMBL" id="MPN24714.1"/>
    </source>
</evidence>
<feature type="transmembrane region" description="Helical" evidence="1">
    <location>
        <begin position="36"/>
        <end position="56"/>
    </location>
</feature>
<dbReference type="GO" id="GO:0022857">
    <property type="term" value="F:transmembrane transporter activity"/>
    <property type="evidence" value="ECO:0007669"/>
    <property type="project" value="InterPro"/>
</dbReference>
<feature type="transmembrane region" description="Helical" evidence="1">
    <location>
        <begin position="62"/>
        <end position="87"/>
    </location>
</feature>
<feature type="transmembrane region" description="Helical" evidence="1">
    <location>
        <begin position="6"/>
        <end position="24"/>
    </location>
</feature>
<keyword evidence="1" id="KW-0812">Transmembrane</keyword>
<dbReference type="InterPro" id="IPR020846">
    <property type="entry name" value="MFS_dom"/>
</dbReference>
<reference evidence="3" key="1">
    <citation type="submission" date="2019-08" db="EMBL/GenBank/DDBJ databases">
        <authorList>
            <person name="Kucharzyk K."/>
            <person name="Murdoch R.W."/>
            <person name="Higgins S."/>
            <person name="Loffler F."/>
        </authorList>
    </citation>
    <scope>NUCLEOTIDE SEQUENCE</scope>
</reference>
<keyword evidence="1" id="KW-0472">Membrane</keyword>
<proteinExistence type="predicted"/>
<dbReference type="InterPro" id="IPR036259">
    <property type="entry name" value="MFS_trans_sf"/>
</dbReference>
<dbReference type="SUPFAM" id="SSF103473">
    <property type="entry name" value="MFS general substrate transporter"/>
    <property type="match status" value="1"/>
</dbReference>
<name>A0A645GL99_9ZZZZ</name>